<dbReference type="HOGENOM" id="CLU_034503_0_0_9"/>
<dbReference type="STRING" id="457570.Nther_1560"/>
<dbReference type="Proteomes" id="UP000001683">
    <property type="component" value="Chromosome"/>
</dbReference>
<feature type="transmembrane region" description="Helical" evidence="1">
    <location>
        <begin position="326"/>
        <end position="345"/>
    </location>
</feature>
<evidence type="ECO:0000256" key="1">
    <source>
        <dbReference type="SAM" id="Phobius"/>
    </source>
</evidence>
<gene>
    <name evidence="2" type="ordered locus">Nther_1560</name>
</gene>
<dbReference type="EMBL" id="CP001034">
    <property type="protein sequence ID" value="ACB85137.1"/>
    <property type="molecule type" value="Genomic_DNA"/>
</dbReference>
<evidence type="ECO:0000313" key="3">
    <source>
        <dbReference type="Proteomes" id="UP000001683"/>
    </source>
</evidence>
<evidence type="ECO:0000313" key="2">
    <source>
        <dbReference type="EMBL" id="ACB85137.1"/>
    </source>
</evidence>
<dbReference type="GO" id="GO:0015501">
    <property type="term" value="F:glutamate:sodium symporter activity"/>
    <property type="evidence" value="ECO:0007669"/>
    <property type="project" value="InterPro"/>
</dbReference>
<dbReference type="InterPro" id="IPR004445">
    <property type="entry name" value="GltS"/>
</dbReference>
<dbReference type="AlphaFoldDB" id="B2A435"/>
<dbReference type="PANTHER" id="PTHR36178">
    <property type="entry name" value="SLR0625 PROTEIN"/>
    <property type="match status" value="1"/>
</dbReference>
<dbReference type="RefSeq" id="WP_012448007.1">
    <property type="nucleotide sequence ID" value="NC_010718.1"/>
</dbReference>
<feature type="transmembrane region" description="Helical" evidence="1">
    <location>
        <begin position="247"/>
        <end position="265"/>
    </location>
</feature>
<name>B2A435_NATTJ</name>
<keyword evidence="1" id="KW-0472">Membrane</keyword>
<dbReference type="eggNOG" id="COG0786">
    <property type="taxonomic scope" value="Bacteria"/>
</dbReference>
<organism evidence="2 3">
    <name type="scientific">Natranaerobius thermophilus (strain ATCC BAA-1301 / DSM 18059 / JW/NM-WN-LF)</name>
    <dbReference type="NCBI Taxonomy" id="457570"/>
    <lineage>
        <taxon>Bacteria</taxon>
        <taxon>Bacillati</taxon>
        <taxon>Bacillota</taxon>
        <taxon>Clostridia</taxon>
        <taxon>Natranaerobiales</taxon>
        <taxon>Natranaerobiaceae</taxon>
        <taxon>Natranaerobius</taxon>
    </lineage>
</organism>
<feature type="transmembrane region" description="Helical" evidence="1">
    <location>
        <begin position="180"/>
        <end position="202"/>
    </location>
</feature>
<reference evidence="2 3" key="2">
    <citation type="journal article" date="2011" name="J. Bacteriol.">
        <title>Complete genome sequence of the anaerobic, halophilic alkalithermophile Natranaerobius thermophilus JW/NM-WN-LF.</title>
        <authorList>
            <person name="Zhao B."/>
            <person name="Mesbah N.M."/>
            <person name="Dalin E."/>
            <person name="Goodwin L."/>
            <person name="Nolan M."/>
            <person name="Pitluck S."/>
            <person name="Chertkov O."/>
            <person name="Brettin T.S."/>
            <person name="Han J."/>
            <person name="Larimer F.W."/>
            <person name="Land M.L."/>
            <person name="Hauser L."/>
            <person name="Kyrpides N."/>
            <person name="Wiegel J."/>
        </authorList>
    </citation>
    <scope>NUCLEOTIDE SEQUENCE [LARGE SCALE GENOMIC DNA]</scope>
    <source>
        <strain evidence="3">ATCC BAA-1301 / DSM 18059 / JW/NM-WN-LF</strain>
    </source>
</reference>
<feature type="transmembrane region" description="Helical" evidence="1">
    <location>
        <begin position="351"/>
        <end position="370"/>
    </location>
</feature>
<feature type="transmembrane region" description="Helical" evidence="1">
    <location>
        <begin position="120"/>
        <end position="141"/>
    </location>
</feature>
<feature type="transmembrane region" description="Helical" evidence="1">
    <location>
        <begin position="6"/>
        <end position="27"/>
    </location>
</feature>
<accession>B2A435</accession>
<feature type="transmembrane region" description="Helical" evidence="1">
    <location>
        <begin position="420"/>
        <end position="439"/>
    </location>
</feature>
<dbReference type="OrthoDB" id="9801557at2"/>
<keyword evidence="3" id="KW-1185">Reference proteome</keyword>
<dbReference type="PANTHER" id="PTHR36178:SF1">
    <property type="entry name" value="SODIUM_GLUTAMATE SYMPORTER"/>
    <property type="match status" value="1"/>
</dbReference>
<dbReference type="GO" id="GO:0016020">
    <property type="term" value="C:membrane"/>
    <property type="evidence" value="ECO:0007669"/>
    <property type="project" value="InterPro"/>
</dbReference>
<sequence length="472" mass="50793">MEADMVGLSFIILGIFLFIGKWLRVLIPLFQRLFLPSSLIAGLLALIVGPEVLGQIFDLFTSEDFVLQQGFIPEEVLLAWEELPGLFINIVFASLFIGKDLPSIRKMWDIGGAQVVMGQLLSWGQYVIGLVLVIFILTPIFDVNPLVAGLIEISFVGGHGTAAGLAGTFNELGLEEGTDLALGLATVGVLSGVIIGIIFINWGARTGKAQEISENQGIKMEEETGIIEFDDREPAAQLTTKPESVEALSIHFAYIGIAIGVGAILLEGLVQLEQFTWGAWTDIELMVHVPLFPLAMVGSIIVQILSNLFDKYNIIDRGMINRISGFSLDILIVSALGTVSITAIGDNFVPFIILGAAGLIWNVLAFLYLAPKMIPTNWFERGIGDFGQATGISATGLLLIRIADPQSNTTSLEGFGYKQILFEPLVGGGLFTAASTPLIAQLGPVTVLIIAGIVTIAWLLIGIFYFGRKNKG</sequence>
<proteinExistence type="predicted"/>
<protein>
    <submittedName>
        <fullName evidence="2">Sodium/glutamate symporter</fullName>
    </submittedName>
</protein>
<feature type="transmembrane region" description="Helical" evidence="1">
    <location>
        <begin position="77"/>
        <end position="99"/>
    </location>
</feature>
<dbReference type="KEGG" id="nth:Nther_1560"/>
<reference evidence="2 3" key="1">
    <citation type="submission" date="2008-04" db="EMBL/GenBank/DDBJ databases">
        <title>Complete sequence of chromosome of Natranaerobius thermophilus JW/NM-WN-LF.</title>
        <authorList>
            <consortium name="US DOE Joint Genome Institute"/>
            <person name="Copeland A."/>
            <person name="Lucas S."/>
            <person name="Lapidus A."/>
            <person name="Glavina del Rio T."/>
            <person name="Dalin E."/>
            <person name="Tice H."/>
            <person name="Bruce D."/>
            <person name="Goodwin L."/>
            <person name="Pitluck S."/>
            <person name="Chertkov O."/>
            <person name="Brettin T."/>
            <person name="Detter J.C."/>
            <person name="Han C."/>
            <person name="Kuske C.R."/>
            <person name="Schmutz J."/>
            <person name="Larimer F."/>
            <person name="Land M."/>
            <person name="Hauser L."/>
            <person name="Kyrpides N."/>
            <person name="Lykidis A."/>
            <person name="Mesbah N.M."/>
            <person name="Wiegel J."/>
        </authorList>
    </citation>
    <scope>NUCLEOTIDE SEQUENCE [LARGE SCALE GENOMIC DNA]</scope>
    <source>
        <strain evidence="3">ATCC BAA-1301 / DSM 18059 / JW/NM-WN-LF</strain>
    </source>
</reference>
<dbReference type="GO" id="GO:0015813">
    <property type="term" value="P:L-glutamate transmembrane transport"/>
    <property type="evidence" value="ECO:0007669"/>
    <property type="project" value="InterPro"/>
</dbReference>
<keyword evidence="1" id="KW-0812">Transmembrane</keyword>
<keyword evidence="1" id="KW-1133">Transmembrane helix</keyword>
<dbReference type="Pfam" id="PF03616">
    <property type="entry name" value="Glt_symporter"/>
    <property type="match status" value="1"/>
</dbReference>
<dbReference type="InParanoid" id="B2A435"/>
<feature type="transmembrane region" description="Helical" evidence="1">
    <location>
        <begin position="445"/>
        <end position="466"/>
    </location>
</feature>
<feature type="transmembrane region" description="Helical" evidence="1">
    <location>
        <begin position="285"/>
        <end position="305"/>
    </location>
</feature>
<feature type="transmembrane region" description="Helical" evidence="1">
    <location>
        <begin position="39"/>
        <end position="57"/>
    </location>
</feature>